<evidence type="ECO:0000256" key="1">
    <source>
        <dbReference type="SAM" id="MobiDB-lite"/>
    </source>
</evidence>
<dbReference type="VEuPathDB" id="FungiDB:AB675_1821"/>
<keyword evidence="4" id="KW-1185">Reference proteome</keyword>
<evidence type="ECO:0000313" key="3">
    <source>
        <dbReference type="EMBL" id="KPI43106.1"/>
    </source>
</evidence>
<feature type="compositionally biased region" description="Low complexity" evidence="1">
    <location>
        <begin position="599"/>
        <end position="626"/>
    </location>
</feature>
<accession>A0A0N1H8A3</accession>
<dbReference type="Proteomes" id="UP000038010">
    <property type="component" value="Unassembled WGS sequence"/>
</dbReference>
<feature type="compositionally biased region" description="Low complexity" evidence="1">
    <location>
        <begin position="145"/>
        <end position="154"/>
    </location>
</feature>
<feature type="region of interest" description="Disordered" evidence="1">
    <location>
        <begin position="283"/>
        <end position="388"/>
    </location>
</feature>
<feature type="compositionally biased region" description="Basic and acidic residues" evidence="1">
    <location>
        <begin position="195"/>
        <end position="207"/>
    </location>
</feature>
<proteinExistence type="predicted"/>
<dbReference type="AlphaFoldDB" id="A0A0N1H8A3"/>
<feature type="compositionally biased region" description="Basic and acidic residues" evidence="1">
    <location>
        <begin position="348"/>
        <end position="357"/>
    </location>
</feature>
<comment type="caution">
    <text evidence="3">The sequence shown here is derived from an EMBL/GenBank/DDBJ whole genome shotgun (WGS) entry which is preliminary data.</text>
</comment>
<keyword evidence="2" id="KW-1133">Transmembrane helix</keyword>
<dbReference type="STRING" id="1664694.A0A0N1H8A3"/>
<feature type="compositionally biased region" description="Pro residues" evidence="1">
    <location>
        <begin position="320"/>
        <end position="330"/>
    </location>
</feature>
<feature type="region of interest" description="Disordered" evidence="1">
    <location>
        <begin position="473"/>
        <end position="512"/>
    </location>
</feature>
<gene>
    <name evidence="3" type="ORF">AB675_1821</name>
</gene>
<feature type="region of interest" description="Disordered" evidence="1">
    <location>
        <begin position="537"/>
        <end position="690"/>
    </location>
</feature>
<feature type="compositionally biased region" description="Basic and acidic residues" evidence="1">
    <location>
        <begin position="568"/>
        <end position="578"/>
    </location>
</feature>
<name>A0A0N1H8A3_9EURO</name>
<dbReference type="RefSeq" id="XP_018003069.1">
    <property type="nucleotide sequence ID" value="XM_018141741.1"/>
</dbReference>
<keyword evidence="2" id="KW-0812">Transmembrane</keyword>
<feature type="compositionally biased region" description="Basic and acidic residues" evidence="1">
    <location>
        <begin position="479"/>
        <end position="488"/>
    </location>
</feature>
<reference evidence="3 4" key="1">
    <citation type="submission" date="2015-06" db="EMBL/GenBank/DDBJ databases">
        <title>Draft genome of the ant-associated black yeast Phialophora attae CBS 131958.</title>
        <authorList>
            <person name="Moreno L.F."/>
            <person name="Stielow B.J."/>
            <person name="de Hoog S."/>
            <person name="Vicente V.A."/>
            <person name="Weiss V.A."/>
            <person name="de Vries M."/>
            <person name="Cruz L.M."/>
            <person name="Souza E.M."/>
        </authorList>
    </citation>
    <scope>NUCLEOTIDE SEQUENCE [LARGE SCALE GENOMIC DNA]</scope>
    <source>
        <strain evidence="3 4">CBS 131958</strain>
    </source>
</reference>
<sequence>MSTSSPDIIDVLVSEGYNIYTQVSSALYPQISSVVDGITNTRTRSTTDATATGESSSRSSSSSTFATSTSSSASSSASSSSSRATSAAASASSAAAAAANQGNGGGGGDNKLPIILGSVLGALALGLFILALLFCCRRRRRRSRAASARHSALSPNDDEIDGWRGHPQHARRFSSEKTLLGAGAMGAAGGAMAGRHRDSKDHARVHENPFTPVPPPPRRSTPNSRPGLTDGMVPGDDAYITEKGSHKPWMGGSRSRSSSGHGKDLALGLGGAAVGAAALHHHNRNKSEAHETDALMTQPEREHTISRKPVRTSGVSSPEPWSPEPPPPVHEPGTFVAAGSDRQSFDSARSRLSRDATRANAAFDNGYGSPEHGISKPTDEHGQGGMDKAAAAAGVGALGGAALARRHHDKHEYDISSGSNTAVASPAMAHAHPERNSRIQNTLDGAHDDAHHNSLGTTAAAAGLGGVGGAALAPPSRNIGRDSKHEPFGHTAIYGPDTSFASTQGLPQSAVQRHDVDDLRTPDHPVMNDHQAQHAINTGAGAGAGGPAFADHHDGSNRFSGSTYPGHPVDRAPHDDHVPQQGLDYPNSADQVSARHSSSHPGVASAVAAAGPEVSPAPPSHTTTTTSVSLADHGSAIPKLVHSSTPEPMTRTPPRHPPQANTPTPSPTHPPPNPNHRSNSMPPDERVSFC</sequence>
<keyword evidence="2" id="KW-0472">Membrane</keyword>
<dbReference type="EMBL" id="LFJN01000006">
    <property type="protein sequence ID" value="KPI43106.1"/>
    <property type="molecule type" value="Genomic_DNA"/>
</dbReference>
<feature type="region of interest" description="Disordered" evidence="1">
    <location>
        <begin position="187"/>
        <end position="266"/>
    </location>
</feature>
<feature type="compositionally biased region" description="Basic and acidic residues" evidence="1">
    <location>
        <begin position="285"/>
        <end position="305"/>
    </location>
</feature>
<protein>
    <submittedName>
        <fullName evidence="3">Uncharacterized protein</fullName>
    </submittedName>
</protein>
<feature type="compositionally biased region" description="Low complexity" evidence="1">
    <location>
        <begin position="251"/>
        <end position="260"/>
    </location>
</feature>
<feature type="region of interest" description="Disordered" evidence="1">
    <location>
        <begin position="404"/>
        <end position="435"/>
    </location>
</feature>
<dbReference type="GeneID" id="28733621"/>
<feature type="compositionally biased region" description="Basic and acidic residues" evidence="1">
    <location>
        <begin position="373"/>
        <end position="382"/>
    </location>
</feature>
<feature type="region of interest" description="Disordered" evidence="1">
    <location>
        <begin position="144"/>
        <end position="163"/>
    </location>
</feature>
<feature type="compositionally biased region" description="Polar residues" evidence="1">
    <location>
        <begin position="499"/>
        <end position="511"/>
    </location>
</feature>
<evidence type="ECO:0000313" key="4">
    <source>
        <dbReference type="Proteomes" id="UP000038010"/>
    </source>
</evidence>
<feature type="region of interest" description="Disordered" evidence="1">
    <location>
        <begin position="45"/>
        <end position="81"/>
    </location>
</feature>
<evidence type="ECO:0000256" key="2">
    <source>
        <dbReference type="SAM" id="Phobius"/>
    </source>
</evidence>
<organism evidence="3 4">
    <name type="scientific">Cyphellophora attinorum</name>
    <dbReference type="NCBI Taxonomy" id="1664694"/>
    <lineage>
        <taxon>Eukaryota</taxon>
        <taxon>Fungi</taxon>
        <taxon>Dikarya</taxon>
        <taxon>Ascomycota</taxon>
        <taxon>Pezizomycotina</taxon>
        <taxon>Eurotiomycetes</taxon>
        <taxon>Chaetothyriomycetidae</taxon>
        <taxon>Chaetothyriales</taxon>
        <taxon>Cyphellophoraceae</taxon>
        <taxon>Cyphellophora</taxon>
    </lineage>
</organism>
<feature type="transmembrane region" description="Helical" evidence="2">
    <location>
        <begin position="114"/>
        <end position="135"/>
    </location>
</feature>
<feature type="compositionally biased region" description="Pro residues" evidence="1">
    <location>
        <begin position="664"/>
        <end position="674"/>
    </location>
</feature>